<organism evidence="3 4">
    <name type="scientific">Pseudothioclava arenosa</name>
    <dbReference type="NCBI Taxonomy" id="1795308"/>
    <lineage>
        <taxon>Bacteria</taxon>
        <taxon>Pseudomonadati</taxon>
        <taxon>Pseudomonadota</taxon>
        <taxon>Alphaproteobacteria</taxon>
        <taxon>Rhodobacterales</taxon>
        <taxon>Paracoccaceae</taxon>
        <taxon>Pseudothioclava</taxon>
    </lineage>
</organism>
<evidence type="ECO:0000256" key="1">
    <source>
        <dbReference type="ARBA" id="ARBA00008984"/>
    </source>
</evidence>
<reference evidence="3 4" key="1">
    <citation type="submission" date="2017-09" db="EMBL/GenBank/DDBJ databases">
        <title>A multilocus sequence analysis scheme for characterization of bacteria in the genus Thioclava.</title>
        <authorList>
            <person name="Liu Y."/>
            <person name="Shao Z."/>
        </authorList>
    </citation>
    <scope>NUCLEOTIDE SEQUENCE [LARGE SCALE GENOMIC DNA]</scope>
    <source>
        <strain evidence="3 4">CAU 1312</strain>
    </source>
</reference>
<comment type="similarity">
    <text evidence="1">Belongs to the sulfur carrier protein TusA family.</text>
</comment>
<dbReference type="EMBL" id="NTJD01000003">
    <property type="protein sequence ID" value="PCD77321.1"/>
    <property type="molecule type" value="Genomic_DNA"/>
</dbReference>
<keyword evidence="4" id="KW-1185">Reference proteome</keyword>
<sequence>MEITTEIDAIGLLCPLPVLRLRKVLEAQPVGAVVRLLASDGASWIDVPHFCAQAGHDLLDASDQDGRLSYLIRKG</sequence>
<dbReference type="RefSeq" id="WP_096432171.1">
    <property type="nucleotide sequence ID" value="NZ_NTJD01000003.1"/>
</dbReference>
<dbReference type="OrthoDB" id="9797551at2"/>
<name>A0A2A4CPZ9_9RHOB</name>
<dbReference type="Pfam" id="PF01206">
    <property type="entry name" value="TusA"/>
    <property type="match status" value="1"/>
</dbReference>
<dbReference type="SUPFAM" id="SSF64307">
    <property type="entry name" value="SirA-like"/>
    <property type="match status" value="1"/>
</dbReference>
<accession>A0A2A4CPZ9</accession>
<evidence type="ECO:0000313" key="3">
    <source>
        <dbReference type="EMBL" id="PCD77321.1"/>
    </source>
</evidence>
<dbReference type="PANTHER" id="PTHR33279">
    <property type="entry name" value="SULFUR CARRIER PROTEIN YEDF-RELATED"/>
    <property type="match status" value="1"/>
</dbReference>
<gene>
    <name evidence="3" type="ORF">CLN94_06110</name>
</gene>
<dbReference type="InterPro" id="IPR036868">
    <property type="entry name" value="TusA-like_sf"/>
</dbReference>
<proteinExistence type="inferred from homology"/>
<dbReference type="AlphaFoldDB" id="A0A2A4CPZ9"/>
<dbReference type="Proteomes" id="UP000243507">
    <property type="component" value="Unassembled WGS sequence"/>
</dbReference>
<dbReference type="PROSITE" id="PS01148">
    <property type="entry name" value="UPF0033"/>
    <property type="match status" value="1"/>
</dbReference>
<evidence type="ECO:0000313" key="4">
    <source>
        <dbReference type="Proteomes" id="UP000243507"/>
    </source>
</evidence>
<dbReference type="InterPro" id="IPR001455">
    <property type="entry name" value="TusA-like"/>
</dbReference>
<comment type="caution">
    <text evidence="3">The sequence shown here is derived from an EMBL/GenBank/DDBJ whole genome shotgun (WGS) entry which is preliminary data.</text>
</comment>
<dbReference type="PANTHER" id="PTHR33279:SF6">
    <property type="entry name" value="SULFUR CARRIER PROTEIN YEDF-RELATED"/>
    <property type="match status" value="1"/>
</dbReference>
<feature type="domain" description="UPF0033" evidence="2">
    <location>
        <begin position="7"/>
        <end position="31"/>
    </location>
</feature>
<evidence type="ECO:0000259" key="2">
    <source>
        <dbReference type="PROSITE" id="PS01148"/>
    </source>
</evidence>
<protein>
    <submittedName>
        <fullName evidence="3">Preprotein translocase subunit TatB</fullName>
    </submittedName>
</protein>
<dbReference type="CDD" id="cd00291">
    <property type="entry name" value="SirA_YedF_YeeD"/>
    <property type="match status" value="1"/>
</dbReference>
<dbReference type="Gene3D" id="3.30.110.40">
    <property type="entry name" value="TusA-like domain"/>
    <property type="match status" value="1"/>
</dbReference>